<dbReference type="Proteomes" id="UP000034076">
    <property type="component" value="Unassembled WGS sequence"/>
</dbReference>
<evidence type="ECO:0000256" key="1">
    <source>
        <dbReference type="ARBA" id="ARBA00004196"/>
    </source>
</evidence>
<dbReference type="Gene3D" id="3.40.50.2300">
    <property type="match status" value="2"/>
</dbReference>
<dbReference type="GO" id="GO:0030246">
    <property type="term" value="F:carbohydrate binding"/>
    <property type="evidence" value="ECO:0007669"/>
    <property type="project" value="TreeGrafter"/>
</dbReference>
<comment type="subcellular location">
    <subcellularLocation>
        <location evidence="1">Cell envelope</location>
    </subcellularLocation>
</comment>
<accession>A0A0M2NQD5</accession>
<evidence type="ECO:0000259" key="5">
    <source>
        <dbReference type="Pfam" id="PF13407"/>
    </source>
</evidence>
<dbReference type="PANTHER" id="PTHR30036:SF1">
    <property type="entry name" value="D-XYLOSE-BINDING PERIPLASMIC PROTEIN"/>
    <property type="match status" value="1"/>
</dbReference>
<evidence type="ECO:0000256" key="3">
    <source>
        <dbReference type="SAM" id="MobiDB-lite"/>
    </source>
</evidence>
<dbReference type="InterPro" id="IPR025997">
    <property type="entry name" value="SBP_2_dom"/>
</dbReference>
<evidence type="ECO:0000313" key="7">
    <source>
        <dbReference type="Proteomes" id="UP000034076"/>
    </source>
</evidence>
<dbReference type="InterPro" id="IPR050555">
    <property type="entry name" value="Bact_Solute-Bind_Prot2"/>
</dbReference>
<sequence>MKKTIRLVALVLSLVMCAVLFAACDGSGSAGQASQSQQETSAPAETSGADTETSMAAGSESSTGGEAATKADGSKIKIGFSVGSTTEERWVKEMEMAQQYCDANGIELIVQSADDDANKQITQCQSMISQGVDVLIVAAKDSESAGVVCDMAHESGTKVVGYERGVNNGDVDYYIAFNPVQVGEIQAQMLVDRYPKGNYIWLHGGPEDGLVQSYIQGNTTVLQPLIDSGDITIVADQYCKNWSADEAMKHTENALSKVNNDVVAVVAPNDSTAGGVVQALAAQGLDGTVGVCGQDGDIAACQRIVEGTQIGTAFKYLPTLNTTAMEVAVELARGETDQVDARVTDKVNNGFADIPTIYIPVIEVNKENINDTIIASGFHSLEEVYANIPKDQWPDVEVTGELDIYKYAK</sequence>
<evidence type="ECO:0000256" key="4">
    <source>
        <dbReference type="SAM" id="SignalP"/>
    </source>
</evidence>
<reference evidence="6 7" key="1">
    <citation type="submission" date="2015-04" db="EMBL/GenBank/DDBJ databases">
        <title>Draft genome sequence of bacteremic isolate Catabacter hongkongensis type strain HKU16T.</title>
        <authorList>
            <person name="Lau S.K."/>
            <person name="Teng J.L."/>
            <person name="Huang Y."/>
            <person name="Curreem S.O."/>
            <person name="Tsui S.K."/>
            <person name="Woo P.C."/>
        </authorList>
    </citation>
    <scope>NUCLEOTIDE SEQUENCE [LARGE SCALE GENOMIC DNA]</scope>
    <source>
        <strain evidence="6 7">HKU16</strain>
    </source>
</reference>
<feature type="signal peptide" evidence="4">
    <location>
        <begin position="1"/>
        <end position="22"/>
    </location>
</feature>
<dbReference type="OrthoDB" id="9769193at2"/>
<dbReference type="InterPro" id="IPR028082">
    <property type="entry name" value="Peripla_BP_I"/>
</dbReference>
<feature type="chain" id="PRO_5039120705" evidence="4">
    <location>
        <begin position="23"/>
        <end position="409"/>
    </location>
</feature>
<keyword evidence="2 4" id="KW-0732">Signal</keyword>
<name>A0A0M2NQD5_9FIRM</name>
<dbReference type="AlphaFoldDB" id="A0A0M2NQD5"/>
<dbReference type="PANTHER" id="PTHR30036">
    <property type="entry name" value="D-XYLOSE-BINDING PERIPLASMIC PROTEIN"/>
    <property type="match status" value="1"/>
</dbReference>
<comment type="caution">
    <text evidence="6">The sequence shown here is derived from an EMBL/GenBank/DDBJ whole genome shotgun (WGS) entry which is preliminary data.</text>
</comment>
<proteinExistence type="predicted"/>
<dbReference type="RefSeq" id="WP_052740056.1">
    <property type="nucleotide sequence ID" value="NZ_LAYJ01000013.1"/>
</dbReference>
<dbReference type="STRING" id="270498.CHK_0037"/>
<gene>
    <name evidence="6" type="ORF">CHK_0037</name>
</gene>
<keyword evidence="7" id="KW-1185">Reference proteome</keyword>
<dbReference type="Pfam" id="PF13407">
    <property type="entry name" value="Peripla_BP_4"/>
    <property type="match status" value="1"/>
</dbReference>
<organism evidence="6 7">
    <name type="scientific">Christensenella hongkongensis</name>
    <dbReference type="NCBI Taxonomy" id="270498"/>
    <lineage>
        <taxon>Bacteria</taxon>
        <taxon>Bacillati</taxon>
        <taxon>Bacillota</taxon>
        <taxon>Clostridia</taxon>
        <taxon>Christensenellales</taxon>
        <taxon>Christensenellaceae</taxon>
        <taxon>Christensenella</taxon>
    </lineage>
</organism>
<evidence type="ECO:0000256" key="2">
    <source>
        <dbReference type="ARBA" id="ARBA00022729"/>
    </source>
</evidence>
<feature type="region of interest" description="Disordered" evidence="3">
    <location>
        <begin position="31"/>
        <end position="70"/>
    </location>
</feature>
<feature type="domain" description="Periplasmic binding protein" evidence="5">
    <location>
        <begin position="78"/>
        <end position="335"/>
    </location>
</feature>
<dbReference type="SUPFAM" id="SSF53822">
    <property type="entry name" value="Periplasmic binding protein-like I"/>
    <property type="match status" value="1"/>
</dbReference>
<protein>
    <submittedName>
        <fullName evidence="6">Xylose ABC transporter, periplasmic xylose-binding protein XylF</fullName>
    </submittedName>
</protein>
<dbReference type="EMBL" id="LAYJ01000013">
    <property type="protein sequence ID" value="KKI52420.1"/>
    <property type="molecule type" value="Genomic_DNA"/>
</dbReference>
<dbReference type="GO" id="GO:0030288">
    <property type="term" value="C:outer membrane-bounded periplasmic space"/>
    <property type="evidence" value="ECO:0007669"/>
    <property type="project" value="TreeGrafter"/>
</dbReference>
<evidence type="ECO:0000313" key="6">
    <source>
        <dbReference type="EMBL" id="KKI52420.1"/>
    </source>
</evidence>
<feature type="compositionally biased region" description="Polar residues" evidence="3">
    <location>
        <begin position="39"/>
        <end position="64"/>
    </location>
</feature>
<dbReference type="CDD" id="cd19992">
    <property type="entry name" value="PBP1_ABC_xylose_binding-like"/>
    <property type="match status" value="1"/>
</dbReference>
<dbReference type="PROSITE" id="PS51257">
    <property type="entry name" value="PROKAR_LIPOPROTEIN"/>
    <property type="match status" value="1"/>
</dbReference>